<feature type="non-terminal residue" evidence="1">
    <location>
        <position position="1"/>
    </location>
</feature>
<protein>
    <submittedName>
        <fullName evidence="1">Uncharacterized protein</fullName>
    </submittedName>
</protein>
<sequence length="83" mass="9750">RAPYDLAYICYPLTQLVLTPVKLPSRTLNTSLSYGMLIRTTSFPDVVAFHPMDYNYSRSSKRYVARRFHDCVSQPYEFHDRLV</sequence>
<dbReference type="Proteomes" id="UP001634394">
    <property type="component" value="Unassembled WGS sequence"/>
</dbReference>
<organism evidence="1 2">
    <name type="scientific">Sinanodonta woodiana</name>
    <name type="common">Chinese pond mussel</name>
    <name type="synonym">Anodonta woodiana</name>
    <dbReference type="NCBI Taxonomy" id="1069815"/>
    <lineage>
        <taxon>Eukaryota</taxon>
        <taxon>Metazoa</taxon>
        <taxon>Spiralia</taxon>
        <taxon>Lophotrochozoa</taxon>
        <taxon>Mollusca</taxon>
        <taxon>Bivalvia</taxon>
        <taxon>Autobranchia</taxon>
        <taxon>Heteroconchia</taxon>
        <taxon>Palaeoheterodonta</taxon>
        <taxon>Unionida</taxon>
        <taxon>Unionoidea</taxon>
        <taxon>Unionidae</taxon>
        <taxon>Unioninae</taxon>
        <taxon>Sinanodonta</taxon>
    </lineage>
</organism>
<proteinExistence type="predicted"/>
<dbReference type="AlphaFoldDB" id="A0ABD3UG71"/>
<evidence type="ECO:0000313" key="2">
    <source>
        <dbReference type="Proteomes" id="UP001634394"/>
    </source>
</evidence>
<comment type="caution">
    <text evidence="1">The sequence shown here is derived from an EMBL/GenBank/DDBJ whole genome shotgun (WGS) entry which is preliminary data.</text>
</comment>
<keyword evidence="2" id="KW-1185">Reference proteome</keyword>
<gene>
    <name evidence="1" type="ORF">ACJMK2_018839</name>
</gene>
<name>A0ABD3UG71_SINWO</name>
<feature type="non-terminal residue" evidence="1">
    <location>
        <position position="83"/>
    </location>
</feature>
<dbReference type="EMBL" id="JBJQND010000016">
    <property type="protein sequence ID" value="KAL3847950.1"/>
    <property type="molecule type" value="Genomic_DNA"/>
</dbReference>
<evidence type="ECO:0000313" key="1">
    <source>
        <dbReference type="EMBL" id="KAL3847950.1"/>
    </source>
</evidence>
<accession>A0ABD3UG71</accession>
<reference evidence="1 2" key="1">
    <citation type="submission" date="2024-11" db="EMBL/GenBank/DDBJ databases">
        <title>Chromosome-level genome assembly of the freshwater bivalve Anodonta woodiana.</title>
        <authorList>
            <person name="Chen X."/>
        </authorList>
    </citation>
    <scope>NUCLEOTIDE SEQUENCE [LARGE SCALE GENOMIC DNA]</scope>
    <source>
        <strain evidence="1">MN2024</strain>
        <tissue evidence="1">Gills</tissue>
    </source>
</reference>